<feature type="compositionally biased region" description="Basic residues" evidence="1">
    <location>
        <begin position="438"/>
        <end position="449"/>
    </location>
</feature>
<protein>
    <submittedName>
        <fullName evidence="2">Uncharacterized protein</fullName>
    </submittedName>
</protein>
<organism evidence="2 3">
    <name type="scientific">Trematosphaeria pertusa</name>
    <dbReference type="NCBI Taxonomy" id="390896"/>
    <lineage>
        <taxon>Eukaryota</taxon>
        <taxon>Fungi</taxon>
        <taxon>Dikarya</taxon>
        <taxon>Ascomycota</taxon>
        <taxon>Pezizomycotina</taxon>
        <taxon>Dothideomycetes</taxon>
        <taxon>Pleosporomycetidae</taxon>
        <taxon>Pleosporales</taxon>
        <taxon>Massarineae</taxon>
        <taxon>Trematosphaeriaceae</taxon>
        <taxon>Trematosphaeria</taxon>
    </lineage>
</organism>
<dbReference type="RefSeq" id="XP_033690327.1">
    <property type="nucleotide sequence ID" value="XM_033827972.1"/>
</dbReference>
<reference evidence="2" key="1">
    <citation type="journal article" date="2020" name="Stud. Mycol.">
        <title>101 Dothideomycetes genomes: a test case for predicting lifestyles and emergence of pathogens.</title>
        <authorList>
            <person name="Haridas S."/>
            <person name="Albert R."/>
            <person name="Binder M."/>
            <person name="Bloem J."/>
            <person name="Labutti K."/>
            <person name="Salamov A."/>
            <person name="Andreopoulos B."/>
            <person name="Baker S."/>
            <person name="Barry K."/>
            <person name="Bills G."/>
            <person name="Bluhm B."/>
            <person name="Cannon C."/>
            <person name="Castanera R."/>
            <person name="Culley D."/>
            <person name="Daum C."/>
            <person name="Ezra D."/>
            <person name="Gonzalez J."/>
            <person name="Henrissat B."/>
            <person name="Kuo A."/>
            <person name="Liang C."/>
            <person name="Lipzen A."/>
            <person name="Lutzoni F."/>
            <person name="Magnuson J."/>
            <person name="Mondo S."/>
            <person name="Nolan M."/>
            <person name="Ohm R."/>
            <person name="Pangilinan J."/>
            <person name="Park H.-J."/>
            <person name="Ramirez L."/>
            <person name="Alfaro M."/>
            <person name="Sun H."/>
            <person name="Tritt A."/>
            <person name="Yoshinaga Y."/>
            <person name="Zwiers L.-H."/>
            <person name="Turgeon B."/>
            <person name="Goodwin S."/>
            <person name="Spatafora J."/>
            <person name="Crous P."/>
            <person name="Grigoriev I."/>
        </authorList>
    </citation>
    <scope>NUCLEOTIDE SEQUENCE</scope>
    <source>
        <strain evidence="2">CBS 122368</strain>
    </source>
</reference>
<dbReference type="GeneID" id="54581302"/>
<accession>A0A6A6J1J6</accession>
<feature type="compositionally biased region" description="Basic and acidic residues" evidence="1">
    <location>
        <begin position="392"/>
        <end position="409"/>
    </location>
</feature>
<dbReference type="Proteomes" id="UP000800094">
    <property type="component" value="Unassembled WGS sequence"/>
</dbReference>
<sequence>MPSATGPFGGNMNTPPFNPFMVNGFGMGMPGIMPPQGLPVNAPFPNMSRASNYAGGMPSAHGTPALYAPAPQRVAHFVPGPSFTQTPEAATPPKTLSAVPTGTGRPNTLKVVKQRTAPSTRAASAGPSASATGSSSLRSKKGKGKAKEEQQPGPSTDVKNSTAIQHIEALQSSALPSVRVRIDARFTRHNAEKANFIQNRENLLSRLDGALTQVRAEEKEMVGWQDRAIASLTVATTRTGGDKDKALKNAAECMKKASYHSEEARRKCDVANAYRAALDDLGFRAMTGLERFYRGVFQEVRTPSGAAARMSEQEEKEVRAFSEWRLAEKDEEDGERAQGTEDVQKTEQAGVSKNKTGDGAKEMQAGAKKDEGEKGPKMTTEHKGKTVATGADIKKADGATNKDEQKFTDKATATQKGRKEDKNDEKQDKNQQGDGGPKKKNKSKNKGSMKNKDNVDSGASSTAPKADGAKDIKTSSATAKGDTIMDWSQIGRF</sequence>
<evidence type="ECO:0000313" key="3">
    <source>
        <dbReference type="Proteomes" id="UP000800094"/>
    </source>
</evidence>
<evidence type="ECO:0000256" key="1">
    <source>
        <dbReference type="SAM" id="MobiDB-lite"/>
    </source>
</evidence>
<gene>
    <name evidence="2" type="ORF">BU26DRAFT_515047</name>
</gene>
<proteinExistence type="predicted"/>
<dbReference type="EMBL" id="ML987190">
    <property type="protein sequence ID" value="KAF2255323.1"/>
    <property type="molecule type" value="Genomic_DNA"/>
</dbReference>
<keyword evidence="3" id="KW-1185">Reference proteome</keyword>
<feature type="compositionally biased region" description="Basic and acidic residues" evidence="1">
    <location>
        <begin position="335"/>
        <end position="345"/>
    </location>
</feature>
<feature type="region of interest" description="Disordered" evidence="1">
    <location>
        <begin position="77"/>
        <end position="160"/>
    </location>
</feature>
<feature type="compositionally biased region" description="Low complexity" evidence="1">
    <location>
        <begin position="115"/>
        <end position="137"/>
    </location>
</feature>
<evidence type="ECO:0000313" key="2">
    <source>
        <dbReference type="EMBL" id="KAF2255323.1"/>
    </source>
</evidence>
<feature type="region of interest" description="Disordered" evidence="1">
    <location>
        <begin position="320"/>
        <end position="493"/>
    </location>
</feature>
<dbReference type="AlphaFoldDB" id="A0A6A6J1J6"/>
<name>A0A6A6J1J6_9PLEO</name>
<feature type="compositionally biased region" description="Basic and acidic residues" evidence="1">
    <location>
        <begin position="417"/>
        <end position="431"/>
    </location>
</feature>
<feature type="compositionally biased region" description="Basic and acidic residues" evidence="1">
    <location>
        <begin position="355"/>
        <end position="384"/>
    </location>
</feature>